<sequence length="481" mass="48993">MSTKDEALAPARDRGGWSRIAALVAGPAMLAIALVAPAPSGLSPDGWLVIGVLAWMIVWWCGDAVPAAVTALLPFLAFPMLGVVTPEAAAKAQASPIIFLLLGGSVMALAAVKTGLHLRLARLAVVVGGGGPRRLLLAVMAAAAFAGMWVATSMATLFMVEIGVAIALATAAANADRDADARTFSRALIIGVAYAAMLGGFSTFSGNIFNAVAAGMISQQTGQRIGVIDWFSYGFPVAVLGVPTAWALIVAVGFRFSVRLPAREDLLRTLDAPKGWSFPQVAVAAIMVCVLGAWLTMPSLKSVLPGVSDAGVAVLGAGLMFLLPSGRGRRLLSWDDAARIPWGVLLIAGGALAIGAALTKTGVDVWLTGPLRQIHDVPTWIALLALVAGAALLTELVNNIAMATITVPAAVALAAAVGADPAPMAIAAVIASLGGFVVPGTPGLAIAVGTPPVRVPDLARAGLWMLLLMPALIAFVAMGRL</sequence>
<keyword evidence="4 6" id="KW-1133">Transmembrane helix</keyword>
<feature type="transmembrane region" description="Helical" evidence="6">
    <location>
        <begin position="187"/>
        <end position="210"/>
    </location>
</feature>
<feature type="domain" description="Citrate transporter-like" evidence="7">
    <location>
        <begin position="57"/>
        <end position="431"/>
    </location>
</feature>
<comment type="caution">
    <text evidence="8">The sequence shown here is derived from an EMBL/GenBank/DDBJ whole genome shotgun (WGS) entry which is preliminary data.</text>
</comment>
<feature type="transmembrane region" description="Helical" evidence="6">
    <location>
        <begin position="377"/>
        <end position="393"/>
    </location>
</feature>
<feature type="transmembrane region" description="Helical" evidence="6">
    <location>
        <begin position="303"/>
        <end position="325"/>
    </location>
</feature>
<evidence type="ECO:0000256" key="3">
    <source>
        <dbReference type="ARBA" id="ARBA00022692"/>
    </source>
</evidence>
<keyword evidence="9" id="KW-1185">Reference proteome</keyword>
<keyword evidence="2" id="KW-0813">Transport</keyword>
<organism evidence="8 9">
    <name type="scientific">Caulobacter hibisci</name>
    <dbReference type="NCBI Taxonomy" id="2035993"/>
    <lineage>
        <taxon>Bacteria</taxon>
        <taxon>Pseudomonadati</taxon>
        <taxon>Pseudomonadota</taxon>
        <taxon>Alphaproteobacteria</taxon>
        <taxon>Caulobacterales</taxon>
        <taxon>Caulobacteraceae</taxon>
        <taxon>Caulobacter</taxon>
    </lineage>
</organism>
<accession>A0ABS0T3I7</accession>
<dbReference type="RefSeq" id="WP_198578325.1">
    <property type="nucleotide sequence ID" value="NZ_JADWOX010000022.1"/>
</dbReference>
<protein>
    <submittedName>
        <fullName evidence="8">Anion permease</fullName>
    </submittedName>
</protein>
<keyword evidence="5 6" id="KW-0472">Membrane</keyword>
<feature type="transmembrane region" description="Helical" evidence="6">
    <location>
        <begin position="230"/>
        <end position="254"/>
    </location>
</feature>
<keyword evidence="3 6" id="KW-0812">Transmembrane</keyword>
<dbReference type="Pfam" id="PF03600">
    <property type="entry name" value="CitMHS"/>
    <property type="match status" value="1"/>
</dbReference>
<feature type="transmembrane region" description="Helical" evidence="6">
    <location>
        <begin position="67"/>
        <end position="85"/>
    </location>
</feature>
<feature type="transmembrane region" description="Helical" evidence="6">
    <location>
        <begin position="400"/>
        <end position="419"/>
    </location>
</feature>
<evidence type="ECO:0000256" key="2">
    <source>
        <dbReference type="ARBA" id="ARBA00022448"/>
    </source>
</evidence>
<evidence type="ECO:0000256" key="5">
    <source>
        <dbReference type="ARBA" id="ARBA00023136"/>
    </source>
</evidence>
<comment type="subcellular location">
    <subcellularLocation>
        <location evidence="1">Membrane</location>
        <topology evidence="1">Multi-pass membrane protein</topology>
    </subcellularLocation>
</comment>
<feature type="transmembrane region" description="Helical" evidence="6">
    <location>
        <begin position="337"/>
        <end position="357"/>
    </location>
</feature>
<dbReference type="InterPro" id="IPR004680">
    <property type="entry name" value="Cit_transptr-like_dom"/>
</dbReference>
<evidence type="ECO:0000313" key="9">
    <source>
        <dbReference type="Proteomes" id="UP000639859"/>
    </source>
</evidence>
<dbReference type="PANTHER" id="PTHR10283">
    <property type="entry name" value="SOLUTE CARRIER FAMILY 13 MEMBER"/>
    <property type="match status" value="1"/>
</dbReference>
<evidence type="ECO:0000256" key="1">
    <source>
        <dbReference type="ARBA" id="ARBA00004141"/>
    </source>
</evidence>
<evidence type="ECO:0000256" key="6">
    <source>
        <dbReference type="SAM" id="Phobius"/>
    </source>
</evidence>
<evidence type="ECO:0000313" key="8">
    <source>
        <dbReference type="EMBL" id="MBI1686434.1"/>
    </source>
</evidence>
<evidence type="ECO:0000256" key="4">
    <source>
        <dbReference type="ARBA" id="ARBA00022989"/>
    </source>
</evidence>
<gene>
    <name evidence="8" type="ORF">I4Q42_22420</name>
</gene>
<feature type="transmembrane region" description="Helical" evidence="6">
    <location>
        <begin position="461"/>
        <end position="479"/>
    </location>
</feature>
<feature type="transmembrane region" description="Helical" evidence="6">
    <location>
        <begin position="275"/>
        <end position="297"/>
    </location>
</feature>
<feature type="transmembrane region" description="Helical" evidence="6">
    <location>
        <begin position="20"/>
        <end position="40"/>
    </location>
</feature>
<feature type="transmembrane region" description="Helical" evidence="6">
    <location>
        <begin position="425"/>
        <end position="449"/>
    </location>
</feature>
<dbReference type="EMBL" id="JADWOX010000022">
    <property type="protein sequence ID" value="MBI1686434.1"/>
    <property type="molecule type" value="Genomic_DNA"/>
</dbReference>
<dbReference type="PANTHER" id="PTHR10283:SF82">
    <property type="entry name" value="SOLUTE CARRIER FAMILY 13 MEMBER 2"/>
    <property type="match status" value="1"/>
</dbReference>
<reference evidence="8 9" key="1">
    <citation type="submission" date="2020-11" db="EMBL/GenBank/DDBJ databases">
        <title>genome sequence of strain KACC 18849.</title>
        <authorList>
            <person name="Gao J."/>
            <person name="Zhang X."/>
        </authorList>
    </citation>
    <scope>NUCLEOTIDE SEQUENCE [LARGE SCALE GENOMIC DNA]</scope>
    <source>
        <strain evidence="8 9">KACC 18849</strain>
    </source>
</reference>
<feature type="transmembrane region" description="Helical" evidence="6">
    <location>
        <begin position="97"/>
        <end position="114"/>
    </location>
</feature>
<proteinExistence type="predicted"/>
<evidence type="ECO:0000259" key="7">
    <source>
        <dbReference type="Pfam" id="PF03600"/>
    </source>
</evidence>
<dbReference type="Proteomes" id="UP000639859">
    <property type="component" value="Unassembled WGS sequence"/>
</dbReference>
<name>A0ABS0T3I7_9CAUL</name>